<sequence length="85" mass="10030">MFYRFDFLELILIILNAIILEFCVFLPENFYVFFLCFSGKGGDRYPYYSEKGDFFLLPKFPKNTCFGTIENDSTSKYRVVTSSLK</sequence>
<evidence type="ECO:0000256" key="1">
    <source>
        <dbReference type="SAM" id="Phobius"/>
    </source>
</evidence>
<keyword evidence="1" id="KW-0472">Membrane</keyword>
<dbReference type="EMBL" id="CP000393">
    <property type="protein sequence ID" value="ABG51823.1"/>
    <property type="molecule type" value="Genomic_DNA"/>
</dbReference>
<organism evidence="2">
    <name type="scientific">Trichodesmium erythraeum (strain IMS101)</name>
    <dbReference type="NCBI Taxonomy" id="203124"/>
    <lineage>
        <taxon>Bacteria</taxon>
        <taxon>Bacillati</taxon>
        <taxon>Cyanobacteriota</taxon>
        <taxon>Cyanophyceae</taxon>
        <taxon>Oscillatoriophycideae</taxon>
        <taxon>Oscillatoriales</taxon>
        <taxon>Microcoleaceae</taxon>
        <taxon>Trichodesmium</taxon>
    </lineage>
</organism>
<keyword evidence="1" id="KW-0812">Transmembrane</keyword>
<dbReference type="HOGENOM" id="CLU_2511728_0_0_3"/>
<keyword evidence="1" id="KW-1133">Transmembrane helix</keyword>
<evidence type="ECO:0000313" key="2">
    <source>
        <dbReference type="EMBL" id="ABG51823.1"/>
    </source>
</evidence>
<dbReference type="AlphaFoldDB" id="Q111K1"/>
<feature type="transmembrane region" description="Helical" evidence="1">
    <location>
        <begin position="7"/>
        <end position="27"/>
    </location>
</feature>
<dbReference type="KEGG" id="ter:Tery_2628"/>
<protein>
    <submittedName>
        <fullName evidence="2">Uncharacterized protein</fullName>
    </submittedName>
</protein>
<accession>Q111K1</accession>
<reference evidence="2" key="1">
    <citation type="submission" date="2006-06" db="EMBL/GenBank/DDBJ databases">
        <title>Complete sequence of Trichodesmium erythraeum IMS101.</title>
        <authorList>
            <consortium name="US DOE Joint Genome Institute"/>
            <person name="Copeland A."/>
            <person name="Lucas S."/>
            <person name="Lapidus A."/>
            <person name="Barry K."/>
            <person name="Detter J.C."/>
            <person name="Glavina del Rio T."/>
            <person name="Hammon N."/>
            <person name="Israni S."/>
            <person name="Dalin E."/>
            <person name="Tice H."/>
            <person name="Pitluck S."/>
            <person name="Kiss H."/>
            <person name="Munk A.C."/>
            <person name="Brettin T."/>
            <person name="Bruce D."/>
            <person name="Han C."/>
            <person name="Tapia R."/>
            <person name="Gilna P."/>
            <person name="Schmutz J."/>
            <person name="Larimer F."/>
            <person name="Land M."/>
            <person name="Hauser L."/>
            <person name="Kyrpides N."/>
            <person name="Kim E."/>
            <person name="Richardson P."/>
        </authorList>
    </citation>
    <scope>NUCLEOTIDE SEQUENCE [LARGE SCALE GENOMIC DNA]</scope>
    <source>
        <strain evidence="2">IMS101</strain>
    </source>
</reference>
<proteinExistence type="predicted"/>
<gene>
    <name evidence="2" type="ordered locus">Tery_2628</name>
</gene>
<name>Q111K1_TRIEI</name>